<accession>A0A183CMC4</accession>
<feature type="chain" id="PRO_5008147797" evidence="1">
    <location>
        <begin position="23"/>
        <end position="156"/>
    </location>
</feature>
<organism evidence="2 3">
    <name type="scientific">Globodera pallida</name>
    <name type="common">Potato cyst nematode worm</name>
    <name type="synonym">Heterodera pallida</name>
    <dbReference type="NCBI Taxonomy" id="36090"/>
    <lineage>
        <taxon>Eukaryota</taxon>
        <taxon>Metazoa</taxon>
        <taxon>Ecdysozoa</taxon>
        <taxon>Nematoda</taxon>
        <taxon>Chromadorea</taxon>
        <taxon>Rhabditida</taxon>
        <taxon>Tylenchina</taxon>
        <taxon>Tylenchomorpha</taxon>
        <taxon>Tylenchoidea</taxon>
        <taxon>Heteroderidae</taxon>
        <taxon>Heteroderinae</taxon>
        <taxon>Globodera</taxon>
    </lineage>
</organism>
<protein>
    <submittedName>
        <fullName evidence="3">Secreted protein</fullName>
    </submittedName>
</protein>
<keyword evidence="1" id="KW-0732">Signal</keyword>
<proteinExistence type="predicted"/>
<name>A0A183CMC4_GLOPA</name>
<sequence>MSILPLATLLVALALNIYSLNALSRRESGLSNVETAEKKHKLNEEFNRKFGALREGCFPRPKGKGCRCTVKGLLGHDEEKRFDRDEDCLQNYAAVLDELKNKFKGLKKGCYPRPKGCLCVVGKDSAGREITERRIKETECKCQKGDRSLQCRADGA</sequence>
<reference evidence="2" key="2">
    <citation type="submission" date="2014-05" db="EMBL/GenBank/DDBJ databases">
        <title>The genome and life-stage specific transcriptomes of Globodera pallida elucidate key aspects of plant parasitism by a cyst nematode.</title>
        <authorList>
            <person name="Cotton J.A."/>
            <person name="Lilley C.J."/>
            <person name="Jones L.M."/>
            <person name="Kikuchi T."/>
            <person name="Reid A.J."/>
            <person name="Thorpe P."/>
            <person name="Tsai I.J."/>
            <person name="Beasley H."/>
            <person name="Blok V."/>
            <person name="Cock P.J.A."/>
            <person name="Van den Akker S.E."/>
            <person name="Holroyd N."/>
            <person name="Hunt M."/>
            <person name="Mantelin S."/>
            <person name="Naghra H."/>
            <person name="Pain A."/>
            <person name="Palomares-Rius J.E."/>
            <person name="Zarowiecki M."/>
            <person name="Berriman M."/>
            <person name="Jones J.T."/>
            <person name="Urwin P.E."/>
        </authorList>
    </citation>
    <scope>NUCLEOTIDE SEQUENCE [LARGE SCALE GENOMIC DNA]</scope>
    <source>
        <strain evidence="2">Lindley</strain>
    </source>
</reference>
<reference evidence="2" key="1">
    <citation type="submission" date="2013-12" db="EMBL/GenBank/DDBJ databases">
        <authorList>
            <person name="Aslett M."/>
        </authorList>
    </citation>
    <scope>NUCLEOTIDE SEQUENCE [LARGE SCALE GENOMIC DNA]</scope>
    <source>
        <strain evidence="2">Lindley</strain>
    </source>
</reference>
<dbReference type="AlphaFoldDB" id="A0A183CMC4"/>
<feature type="signal peptide" evidence="1">
    <location>
        <begin position="1"/>
        <end position="22"/>
    </location>
</feature>
<keyword evidence="2" id="KW-1185">Reference proteome</keyword>
<dbReference type="Proteomes" id="UP000050741">
    <property type="component" value="Unassembled WGS sequence"/>
</dbReference>
<evidence type="ECO:0000313" key="2">
    <source>
        <dbReference type="Proteomes" id="UP000050741"/>
    </source>
</evidence>
<reference evidence="3" key="3">
    <citation type="submission" date="2016-06" db="UniProtKB">
        <authorList>
            <consortium name="WormBaseParasite"/>
        </authorList>
    </citation>
    <scope>IDENTIFICATION</scope>
</reference>
<dbReference type="WBParaSite" id="GPLIN_001403000">
    <property type="protein sequence ID" value="GPLIN_001403000"/>
    <property type="gene ID" value="GPLIN_001403000"/>
</dbReference>
<evidence type="ECO:0000313" key="3">
    <source>
        <dbReference type="WBParaSite" id="GPLIN_001403000"/>
    </source>
</evidence>
<evidence type="ECO:0000256" key="1">
    <source>
        <dbReference type="SAM" id="SignalP"/>
    </source>
</evidence>